<keyword evidence="4" id="KW-1185">Reference proteome</keyword>
<feature type="non-terminal residue" evidence="2">
    <location>
        <position position="119"/>
    </location>
</feature>
<organism>
    <name type="scientific">Ixodes scapularis</name>
    <name type="common">Black-legged tick</name>
    <name type="synonym">Deer tick</name>
    <dbReference type="NCBI Taxonomy" id="6945"/>
    <lineage>
        <taxon>Eukaryota</taxon>
        <taxon>Metazoa</taxon>
        <taxon>Ecdysozoa</taxon>
        <taxon>Arthropoda</taxon>
        <taxon>Chelicerata</taxon>
        <taxon>Arachnida</taxon>
        <taxon>Acari</taxon>
        <taxon>Parasitiformes</taxon>
        <taxon>Ixodida</taxon>
        <taxon>Ixodoidea</taxon>
        <taxon>Ixodidae</taxon>
        <taxon>Ixodinae</taxon>
        <taxon>Ixodes</taxon>
    </lineage>
</organism>
<dbReference type="EnsemblMetazoa" id="ISCW009473-RA">
    <property type="protein sequence ID" value="ISCW009473-PA"/>
    <property type="gene ID" value="ISCW009473"/>
</dbReference>
<accession>B7PYD2</accession>
<dbReference type="AlphaFoldDB" id="B7PYD2"/>
<evidence type="ECO:0000313" key="4">
    <source>
        <dbReference type="Proteomes" id="UP000001555"/>
    </source>
</evidence>
<dbReference type="EMBL" id="ABJB010529750">
    <property type="status" value="NOT_ANNOTATED_CDS"/>
    <property type="molecule type" value="Genomic_DNA"/>
</dbReference>
<proteinExistence type="predicted"/>
<feature type="region of interest" description="Disordered" evidence="1">
    <location>
        <begin position="41"/>
        <end position="72"/>
    </location>
</feature>
<dbReference type="Proteomes" id="UP000001555">
    <property type="component" value="Unassembled WGS sequence"/>
</dbReference>
<dbReference type="EMBL" id="DS819551">
    <property type="protein sequence ID" value="EEC11604.1"/>
    <property type="molecule type" value="Genomic_DNA"/>
</dbReference>
<feature type="compositionally biased region" description="Pro residues" evidence="1">
    <location>
        <begin position="53"/>
        <end position="62"/>
    </location>
</feature>
<name>B7PYD2_IXOSC</name>
<feature type="non-terminal residue" evidence="2">
    <location>
        <position position="1"/>
    </location>
</feature>
<dbReference type="VEuPathDB" id="VectorBase:ISCI009473"/>
<dbReference type="HOGENOM" id="CLU_2067246_0_0_1"/>
<reference evidence="3" key="2">
    <citation type="submission" date="2020-05" db="UniProtKB">
        <authorList>
            <consortium name="EnsemblMetazoa"/>
        </authorList>
    </citation>
    <scope>IDENTIFICATION</scope>
    <source>
        <strain evidence="3">wikel</strain>
    </source>
</reference>
<reference evidence="2 4" key="1">
    <citation type="submission" date="2008-03" db="EMBL/GenBank/DDBJ databases">
        <title>Annotation of Ixodes scapularis.</title>
        <authorList>
            <consortium name="Ixodes scapularis Genome Project Consortium"/>
            <person name="Caler E."/>
            <person name="Hannick L.I."/>
            <person name="Bidwell S."/>
            <person name="Joardar V."/>
            <person name="Thiagarajan M."/>
            <person name="Amedeo P."/>
            <person name="Galinsky K.J."/>
            <person name="Schobel S."/>
            <person name="Inman J."/>
            <person name="Hostetler J."/>
            <person name="Miller J."/>
            <person name="Hammond M."/>
            <person name="Megy K."/>
            <person name="Lawson D."/>
            <person name="Kodira C."/>
            <person name="Sutton G."/>
            <person name="Meyer J."/>
            <person name="Hill C.A."/>
            <person name="Birren B."/>
            <person name="Nene V."/>
            <person name="Collins F."/>
            <person name="Alarcon-Chaidez F."/>
            <person name="Wikel S."/>
            <person name="Strausberg R."/>
        </authorList>
    </citation>
    <scope>NUCLEOTIDE SEQUENCE [LARGE SCALE GENOMIC DNA]</scope>
    <source>
        <strain evidence="4">Wikel</strain>
        <strain evidence="2">Wikel colony</strain>
    </source>
</reference>
<dbReference type="InParanoid" id="B7PYD2"/>
<gene>
    <name evidence="2" type="ORF">IscW_ISCW009473</name>
</gene>
<dbReference type="PaxDb" id="6945-B7PYD2"/>
<sequence length="119" mass="12992">PVPSPTPTMAGTGPPKQGGRTRVHLLGVNVEALLRPLCPRPFQCSSGRVKTQIPPPPPPRGRPTPGRRSEAGKERLRLLGRVHPVASKKGEVWLRPCKTVLGRFFFPSGRVQTWALLLP</sequence>
<evidence type="ECO:0000256" key="1">
    <source>
        <dbReference type="SAM" id="MobiDB-lite"/>
    </source>
</evidence>
<evidence type="ECO:0000313" key="2">
    <source>
        <dbReference type="EMBL" id="EEC11604.1"/>
    </source>
</evidence>
<protein>
    <submittedName>
        <fullName evidence="2 3">Uncharacterized protein</fullName>
    </submittedName>
</protein>
<feature type="region of interest" description="Disordered" evidence="1">
    <location>
        <begin position="1"/>
        <end position="21"/>
    </location>
</feature>
<evidence type="ECO:0000313" key="3">
    <source>
        <dbReference type="EnsemblMetazoa" id="ISCW009473-PA"/>
    </source>
</evidence>
<dbReference type="VEuPathDB" id="VectorBase:ISCW009473"/>